<dbReference type="AlphaFoldDB" id="C9L6X5"/>
<evidence type="ECO:0000313" key="2">
    <source>
        <dbReference type="Proteomes" id="UP000003755"/>
    </source>
</evidence>
<evidence type="ECO:0000313" key="1">
    <source>
        <dbReference type="EMBL" id="EEX22169.1"/>
    </source>
</evidence>
<dbReference type="EMBL" id="ABYU02000012">
    <property type="protein sequence ID" value="EEX22169.1"/>
    <property type="molecule type" value="Genomic_DNA"/>
</dbReference>
<gene>
    <name evidence="1" type="ORF">BLAHAN_05136</name>
</gene>
<dbReference type="InterPro" id="IPR037208">
    <property type="entry name" value="Spo0E-like_sf"/>
</dbReference>
<accession>C9L6X5</accession>
<keyword evidence="2" id="KW-1185">Reference proteome</keyword>
<dbReference type="InterPro" id="IPR036638">
    <property type="entry name" value="HLH_DNA-bd_sf"/>
</dbReference>
<dbReference type="GO" id="GO:0043937">
    <property type="term" value="P:regulation of sporulation"/>
    <property type="evidence" value="ECO:0007669"/>
    <property type="project" value="InterPro"/>
</dbReference>
<reference evidence="1" key="1">
    <citation type="submission" date="2009-09" db="EMBL/GenBank/DDBJ databases">
        <authorList>
            <person name="Weinstock G."/>
            <person name="Sodergren E."/>
            <person name="Clifton S."/>
            <person name="Fulton L."/>
            <person name="Fulton B."/>
            <person name="Courtney L."/>
            <person name="Fronick C."/>
            <person name="Harrison M."/>
            <person name="Strong C."/>
            <person name="Farmer C."/>
            <person name="Delahaunty K."/>
            <person name="Markovic C."/>
            <person name="Hall O."/>
            <person name="Minx P."/>
            <person name="Tomlinson C."/>
            <person name="Mitreva M."/>
            <person name="Nelson J."/>
            <person name="Hou S."/>
            <person name="Wollam A."/>
            <person name="Pepin K.H."/>
            <person name="Johnson M."/>
            <person name="Bhonagiri V."/>
            <person name="Nash W.E."/>
            <person name="Warren W."/>
            <person name="Chinwalla A."/>
            <person name="Mardis E.R."/>
            <person name="Wilson R.K."/>
        </authorList>
    </citation>
    <scope>NUCLEOTIDE SEQUENCE [LARGE SCALE GENOMIC DNA]</scope>
    <source>
        <strain evidence="1">DSM 20583</strain>
    </source>
</reference>
<protein>
    <submittedName>
        <fullName evidence="1">Spo0E like sporulation regulatory protein</fullName>
    </submittedName>
</protein>
<dbReference type="InterPro" id="IPR018540">
    <property type="entry name" value="Spo0E-like"/>
</dbReference>
<dbReference type="RefSeq" id="WP_003019825.1">
    <property type="nucleotide sequence ID" value="NZ_CP022413.2"/>
</dbReference>
<dbReference type="STRING" id="537007.BLAHAN_05136"/>
<organism evidence="1 2">
    <name type="scientific">Blautia hansenii DSM 20583</name>
    <dbReference type="NCBI Taxonomy" id="537007"/>
    <lineage>
        <taxon>Bacteria</taxon>
        <taxon>Bacillati</taxon>
        <taxon>Bacillota</taxon>
        <taxon>Clostridia</taxon>
        <taxon>Lachnospirales</taxon>
        <taxon>Lachnospiraceae</taxon>
        <taxon>Blautia</taxon>
    </lineage>
</organism>
<dbReference type="Gene3D" id="4.10.280.10">
    <property type="entry name" value="Helix-loop-helix DNA-binding domain"/>
    <property type="match status" value="1"/>
</dbReference>
<dbReference type="Pfam" id="PF09388">
    <property type="entry name" value="SpoOE-like"/>
    <property type="match status" value="1"/>
</dbReference>
<proteinExistence type="predicted"/>
<sequence>MTELELKEEIEKTRNVLNMAVRERWGSGKVLDISRNLDCLIEKYMEIRNQKMVAGQ</sequence>
<dbReference type="Proteomes" id="UP000003755">
    <property type="component" value="Unassembled WGS sequence"/>
</dbReference>
<comment type="caution">
    <text evidence="1">The sequence shown here is derived from an EMBL/GenBank/DDBJ whole genome shotgun (WGS) entry which is preliminary data.</text>
</comment>
<dbReference type="GO" id="GO:0046983">
    <property type="term" value="F:protein dimerization activity"/>
    <property type="evidence" value="ECO:0007669"/>
    <property type="project" value="InterPro"/>
</dbReference>
<dbReference type="SUPFAM" id="SSF140500">
    <property type="entry name" value="BAS1536-like"/>
    <property type="match status" value="1"/>
</dbReference>
<dbReference type="HOGENOM" id="CLU_3004982_0_0_9"/>
<name>C9L6X5_BLAHA</name>